<dbReference type="PROSITE" id="PS51340">
    <property type="entry name" value="MOSC"/>
    <property type="match status" value="1"/>
</dbReference>
<dbReference type="SUPFAM" id="SSF50800">
    <property type="entry name" value="PK beta-barrel domain-like"/>
    <property type="match status" value="1"/>
</dbReference>
<gene>
    <name evidence="2" type="ORF">DIATSA_LOCUS6969</name>
</gene>
<dbReference type="Pfam" id="PF03476">
    <property type="entry name" value="MOSC_N"/>
    <property type="match status" value="1"/>
</dbReference>
<evidence type="ECO:0000313" key="2">
    <source>
        <dbReference type="EMBL" id="CAH0756314.1"/>
    </source>
</evidence>
<organism evidence="2 3">
    <name type="scientific">Diatraea saccharalis</name>
    <name type="common">sugarcane borer</name>
    <dbReference type="NCBI Taxonomy" id="40085"/>
    <lineage>
        <taxon>Eukaryota</taxon>
        <taxon>Metazoa</taxon>
        <taxon>Ecdysozoa</taxon>
        <taxon>Arthropoda</taxon>
        <taxon>Hexapoda</taxon>
        <taxon>Insecta</taxon>
        <taxon>Pterygota</taxon>
        <taxon>Neoptera</taxon>
        <taxon>Endopterygota</taxon>
        <taxon>Lepidoptera</taxon>
        <taxon>Glossata</taxon>
        <taxon>Ditrysia</taxon>
        <taxon>Pyraloidea</taxon>
        <taxon>Crambidae</taxon>
        <taxon>Crambinae</taxon>
        <taxon>Diatraea</taxon>
    </lineage>
</organism>
<feature type="domain" description="MOSC" evidence="1">
    <location>
        <begin position="181"/>
        <end position="337"/>
    </location>
</feature>
<dbReference type="AlphaFoldDB" id="A0A9P0FYL4"/>
<evidence type="ECO:0000313" key="3">
    <source>
        <dbReference type="Proteomes" id="UP001153714"/>
    </source>
</evidence>
<keyword evidence="3" id="KW-1185">Reference proteome</keyword>
<dbReference type="GO" id="GO:0030170">
    <property type="term" value="F:pyridoxal phosphate binding"/>
    <property type="evidence" value="ECO:0007669"/>
    <property type="project" value="InterPro"/>
</dbReference>
<proteinExistence type="predicted"/>
<dbReference type="GO" id="GO:0030151">
    <property type="term" value="F:molybdenum ion binding"/>
    <property type="evidence" value="ECO:0007669"/>
    <property type="project" value="InterPro"/>
</dbReference>
<sequence length="337" mass="37536">MSAQGPYITAAAVAAGVLGGAYCAYRAYEQINKTRLPRPEDWRQVGTLKDLYVYPIKSCAPQKIQRAECTQLGLRDGWLRDRIMMVVDQKNNFVTARKYPEMLLVHPTVRNSILTLTHPNKETIHVNLAEVIALQKPELATVWGVEVPVFDCGSDVSKWFSSLINHPTDNFKLVYYSSENCRTLGGGSIPVNANFKKDDTGALSDEVPFNLINQASVDDLNERLEDLKVSPCNFRPNFVLSGTAKPYEEDNWKFIKIGQNIFEVLKPCTRCLFTTIDPETGVRNAKAEPFETLKSYRVTEDPVLLKAIGNSPCMGLQISLRSGSGGQVALDEPIYVA</sequence>
<dbReference type="GO" id="GO:0003824">
    <property type="term" value="F:catalytic activity"/>
    <property type="evidence" value="ECO:0007669"/>
    <property type="project" value="InterPro"/>
</dbReference>
<dbReference type="SUPFAM" id="SSF141673">
    <property type="entry name" value="MOSC N-terminal domain-like"/>
    <property type="match status" value="1"/>
</dbReference>
<dbReference type="PANTHER" id="PTHR14237">
    <property type="entry name" value="MOLYBDOPTERIN COFACTOR SULFURASE MOSC"/>
    <property type="match status" value="1"/>
</dbReference>
<dbReference type="InterPro" id="IPR005302">
    <property type="entry name" value="MoCF_Sase_C"/>
</dbReference>
<dbReference type="InterPro" id="IPR005303">
    <property type="entry name" value="MOCOS_middle"/>
</dbReference>
<name>A0A9P0FYL4_9NEOP</name>
<dbReference type="InterPro" id="IPR011037">
    <property type="entry name" value="Pyrv_Knase-like_insert_dom_sf"/>
</dbReference>
<accession>A0A9P0FYL4</accession>
<dbReference type="EMBL" id="OU893333">
    <property type="protein sequence ID" value="CAH0756314.1"/>
    <property type="molecule type" value="Genomic_DNA"/>
</dbReference>
<protein>
    <recommendedName>
        <fullName evidence="1">MOSC domain-containing protein</fullName>
    </recommendedName>
</protein>
<evidence type="ECO:0000259" key="1">
    <source>
        <dbReference type="PROSITE" id="PS51340"/>
    </source>
</evidence>
<dbReference type="Pfam" id="PF03473">
    <property type="entry name" value="MOSC"/>
    <property type="match status" value="1"/>
</dbReference>
<reference evidence="2" key="1">
    <citation type="submission" date="2021-12" db="EMBL/GenBank/DDBJ databases">
        <authorList>
            <person name="King R."/>
        </authorList>
    </citation>
    <scope>NUCLEOTIDE SEQUENCE</scope>
</reference>
<dbReference type="Proteomes" id="UP001153714">
    <property type="component" value="Chromosome 2"/>
</dbReference>
<reference evidence="2" key="2">
    <citation type="submission" date="2022-10" db="EMBL/GenBank/DDBJ databases">
        <authorList>
            <consortium name="ENA_rothamsted_submissions"/>
            <consortium name="culmorum"/>
            <person name="King R."/>
        </authorList>
    </citation>
    <scope>NUCLEOTIDE SEQUENCE</scope>
</reference>
<dbReference type="PANTHER" id="PTHR14237:SF19">
    <property type="entry name" value="MITOCHONDRIAL AMIDOXIME REDUCING COMPONENT 1"/>
    <property type="match status" value="1"/>
</dbReference>
<dbReference type="OrthoDB" id="17255at2759"/>